<reference evidence="1 2" key="1">
    <citation type="submission" date="2023-02" db="EMBL/GenBank/DDBJ databases">
        <title>Genome sequence of Lacticaseibacillus sp. KACC 23028.</title>
        <authorList>
            <person name="Kim S."/>
            <person name="Heo J."/>
            <person name="Kwon S.-W."/>
        </authorList>
    </citation>
    <scope>NUCLEOTIDE SEQUENCE [LARGE SCALE GENOMIC DNA]</scope>
    <source>
        <strain evidence="1 2">KACC 23028</strain>
    </source>
</reference>
<organism evidence="1 2">
    <name type="scientific">Lacticaseibacillus pabuli</name>
    <dbReference type="NCBI Taxonomy" id="3025672"/>
    <lineage>
        <taxon>Bacteria</taxon>
        <taxon>Bacillati</taxon>
        <taxon>Bacillota</taxon>
        <taxon>Bacilli</taxon>
        <taxon>Lactobacillales</taxon>
        <taxon>Lactobacillaceae</taxon>
        <taxon>Lacticaseibacillus</taxon>
    </lineage>
</organism>
<gene>
    <name evidence="1" type="ORF">PQ472_02665</name>
</gene>
<evidence type="ECO:0000313" key="1">
    <source>
        <dbReference type="EMBL" id="WDF83156.1"/>
    </source>
</evidence>
<dbReference type="RefSeq" id="WP_274261118.1">
    <property type="nucleotide sequence ID" value="NZ_CP117884.1"/>
</dbReference>
<protein>
    <recommendedName>
        <fullName evidence="3">Type I restriction enzyme R subunit</fullName>
    </recommendedName>
</protein>
<dbReference type="EMBL" id="CP117884">
    <property type="protein sequence ID" value="WDF83156.1"/>
    <property type="molecule type" value="Genomic_DNA"/>
</dbReference>
<dbReference type="Proteomes" id="UP001220377">
    <property type="component" value="Chromosome"/>
</dbReference>
<accession>A0ABY7WTR6</accession>
<evidence type="ECO:0008006" key="3">
    <source>
        <dbReference type="Google" id="ProtNLM"/>
    </source>
</evidence>
<keyword evidence="2" id="KW-1185">Reference proteome</keyword>
<name>A0ABY7WTR6_9LACO</name>
<sequence>MMNGDYEYQDVTVDGARASQLLDIYKQTGWEMVDFRQSTQSTVRLRRNLNSREYRQWQAKQERLQDTLLQQDAANAHHTWLGRLIARV</sequence>
<proteinExistence type="predicted"/>
<evidence type="ECO:0000313" key="2">
    <source>
        <dbReference type="Proteomes" id="UP001220377"/>
    </source>
</evidence>